<keyword evidence="2" id="KW-0732">Signal</keyword>
<reference evidence="3" key="1">
    <citation type="submission" date="2022-03" db="EMBL/GenBank/DDBJ databases">
        <authorList>
            <person name="Tunstrom K."/>
        </authorList>
    </citation>
    <scope>NUCLEOTIDE SEQUENCE</scope>
</reference>
<evidence type="ECO:0000256" key="2">
    <source>
        <dbReference type="SAM" id="SignalP"/>
    </source>
</evidence>
<feature type="region of interest" description="Disordered" evidence="1">
    <location>
        <begin position="121"/>
        <end position="181"/>
    </location>
</feature>
<name>A0AAU9TKH6_EUPED</name>
<feature type="compositionally biased region" description="Low complexity" evidence="1">
    <location>
        <begin position="144"/>
        <end position="159"/>
    </location>
</feature>
<protein>
    <submittedName>
        <fullName evidence="3">Uncharacterized protein</fullName>
    </submittedName>
</protein>
<dbReference type="AlphaFoldDB" id="A0AAU9TKH6"/>
<sequence length="242" mass="27126">MFLQNVKSIWFLSLLFIELLRPVNLQFGIPMYPHPMPPPPAPMLPPPPMMMAPAMVAVLTQSSEETTTTTKKTIKIYPVHPAFCCSVKKKNKSENVYAIPVPVPVPPIVAPPPLVLVPVPPTIPHRKPKKKLECTGHSSDESESSSSTSSSSSEYYRSRGYGRRRSRKKHYRRSPRGLQSDNELLKPMLSFVADNGDVKFETKISNDDVAQLLGKGKQKTNTRIQTEQVLTKENESNKIHKV</sequence>
<feature type="compositionally biased region" description="Basic and acidic residues" evidence="1">
    <location>
        <begin position="131"/>
        <end position="140"/>
    </location>
</feature>
<dbReference type="Proteomes" id="UP001153954">
    <property type="component" value="Unassembled WGS sequence"/>
</dbReference>
<comment type="caution">
    <text evidence="3">The sequence shown here is derived from an EMBL/GenBank/DDBJ whole genome shotgun (WGS) entry which is preliminary data.</text>
</comment>
<feature type="chain" id="PRO_5043796100" evidence="2">
    <location>
        <begin position="26"/>
        <end position="242"/>
    </location>
</feature>
<feature type="compositionally biased region" description="Basic residues" evidence="1">
    <location>
        <begin position="160"/>
        <end position="175"/>
    </location>
</feature>
<organism evidence="3 4">
    <name type="scientific">Euphydryas editha</name>
    <name type="common">Edith's checkerspot</name>
    <dbReference type="NCBI Taxonomy" id="104508"/>
    <lineage>
        <taxon>Eukaryota</taxon>
        <taxon>Metazoa</taxon>
        <taxon>Ecdysozoa</taxon>
        <taxon>Arthropoda</taxon>
        <taxon>Hexapoda</taxon>
        <taxon>Insecta</taxon>
        <taxon>Pterygota</taxon>
        <taxon>Neoptera</taxon>
        <taxon>Endopterygota</taxon>
        <taxon>Lepidoptera</taxon>
        <taxon>Glossata</taxon>
        <taxon>Ditrysia</taxon>
        <taxon>Papilionoidea</taxon>
        <taxon>Nymphalidae</taxon>
        <taxon>Nymphalinae</taxon>
        <taxon>Euphydryas</taxon>
    </lineage>
</organism>
<evidence type="ECO:0000313" key="3">
    <source>
        <dbReference type="EMBL" id="CAH2085929.1"/>
    </source>
</evidence>
<dbReference type="EMBL" id="CAKOGL010000004">
    <property type="protein sequence ID" value="CAH2085929.1"/>
    <property type="molecule type" value="Genomic_DNA"/>
</dbReference>
<gene>
    <name evidence="3" type="ORF">EEDITHA_LOCUS2362</name>
</gene>
<feature type="signal peptide" evidence="2">
    <location>
        <begin position="1"/>
        <end position="25"/>
    </location>
</feature>
<evidence type="ECO:0000256" key="1">
    <source>
        <dbReference type="SAM" id="MobiDB-lite"/>
    </source>
</evidence>
<accession>A0AAU9TKH6</accession>
<proteinExistence type="predicted"/>
<evidence type="ECO:0000313" key="4">
    <source>
        <dbReference type="Proteomes" id="UP001153954"/>
    </source>
</evidence>
<keyword evidence="4" id="KW-1185">Reference proteome</keyword>